<name>A0ABX0S013_PONBL</name>
<dbReference type="InterPro" id="IPR043160">
    <property type="entry name" value="Dynein_C_barrel"/>
</dbReference>
<feature type="domain" description="Dynein heavy chain AAA lid" evidence="1">
    <location>
        <begin position="22"/>
        <end position="161"/>
    </location>
</feature>
<dbReference type="InterPro" id="IPR042219">
    <property type="entry name" value="AAA_lid_11_sf"/>
</dbReference>
<dbReference type="Gene3D" id="1.20.1270.280">
    <property type="match status" value="1"/>
</dbReference>
<dbReference type="Pfam" id="PF18199">
    <property type="entry name" value="Dynein_C"/>
    <property type="match status" value="1"/>
</dbReference>
<sequence length="428" mass="48944">MTRLYQLMTEPQFSRCSKPSKYKKLLFALCFFHSVLLERRKFLQLGWNIVCGFNDSDFEVSENLLSLYLDEYEETPWDALKYLIAGVNYGGHVTDDWDRRLLTTYINDYFCEQALSTPSYRLSVLETYFIPKDGSLASYKEYISMLPGMDPPETFGQHPNADVACQITEAHTLFETLLSLQPQITPTRAGDQSREEKVLELAADVKQKIPEMIDYEGTRKLLAMDPSPLNVVLLQEIQRYNKLLETILFSLTDLEKGIQGLTVMSTSLEEAYPSQKPLASWTRDLAMRVEQFELWASRTRPPVIFWLSGFTFPTGFLTAVLQSSARQNNDGVWVRGLYLEGAGWDRKNSCLVEAEPMQLVCLMPTIHFRPTESRKKSAKGVYSCPCYYYPNRAGSSDRASFVIGIDLRSGTMTSDHWIKRGTALLMSR</sequence>
<dbReference type="PANTHER" id="PTHR22878:SF68">
    <property type="entry name" value="DYNEIN HEAVY CHAIN 6, AXONEMAL-LIKE"/>
    <property type="match status" value="1"/>
</dbReference>
<dbReference type="InterPro" id="IPR026983">
    <property type="entry name" value="DHC"/>
</dbReference>
<comment type="caution">
    <text evidence="3">The sequence shown here is derived from an EMBL/GenBank/DDBJ whole genome shotgun (WGS) entry which is preliminary data.</text>
</comment>
<accession>A0ABX0S013</accession>
<reference evidence="3" key="1">
    <citation type="submission" date="2018-05" db="EMBL/GenBank/DDBJ databases">
        <authorList>
            <person name="Pedro S.L.S."/>
            <person name="Freitas R.C."/>
            <person name="Barreto A.S."/>
            <person name="Lima A.O.S."/>
        </authorList>
    </citation>
    <scope>NUCLEOTIDE SEQUENCE</scope>
    <source>
        <strain evidence="3">BP203</strain>
        <tissue evidence="3">Muscle</tissue>
    </source>
</reference>
<proteinExistence type="predicted"/>
<evidence type="ECO:0000313" key="4">
    <source>
        <dbReference type="Proteomes" id="UP001165941"/>
    </source>
</evidence>
<dbReference type="Gene3D" id="1.10.8.720">
    <property type="entry name" value="Region D6 of dynein motor"/>
    <property type="match status" value="1"/>
</dbReference>
<dbReference type="EMBL" id="PGGH01039275">
    <property type="protein sequence ID" value="NIG58441.1"/>
    <property type="molecule type" value="Genomic_DNA"/>
</dbReference>
<keyword evidence="4" id="KW-1185">Reference proteome</keyword>
<gene>
    <name evidence="3" type="ORF">BU61_5654</name>
</gene>
<organism evidence="3 4">
    <name type="scientific">Pontoporia blainvillei</name>
    <name type="common">Franciscana</name>
    <name type="synonym">Delphinus blainvillei</name>
    <dbReference type="NCBI Taxonomy" id="48723"/>
    <lineage>
        <taxon>Eukaryota</taxon>
        <taxon>Metazoa</taxon>
        <taxon>Chordata</taxon>
        <taxon>Craniata</taxon>
        <taxon>Vertebrata</taxon>
        <taxon>Euteleostomi</taxon>
        <taxon>Mammalia</taxon>
        <taxon>Eutheria</taxon>
        <taxon>Laurasiatheria</taxon>
        <taxon>Artiodactyla</taxon>
        <taxon>Whippomorpha</taxon>
        <taxon>Cetacea</taxon>
        <taxon>Odontoceti</taxon>
        <taxon>Pontoporiidae</taxon>
        <taxon>Pontoporia</taxon>
    </lineage>
</organism>
<dbReference type="PANTHER" id="PTHR22878">
    <property type="entry name" value="DYNEIN HEAVY CHAIN 6, AXONEMAL-LIKE-RELATED"/>
    <property type="match status" value="1"/>
</dbReference>
<evidence type="ECO:0000313" key="3">
    <source>
        <dbReference type="EMBL" id="NIG58441.1"/>
    </source>
</evidence>
<dbReference type="Gene3D" id="3.10.490.20">
    <property type="match status" value="1"/>
</dbReference>
<evidence type="ECO:0000259" key="2">
    <source>
        <dbReference type="Pfam" id="PF18199"/>
    </source>
</evidence>
<feature type="domain" description="Dynein heavy chain C-terminal" evidence="2">
    <location>
        <begin position="168"/>
        <end position="329"/>
    </location>
</feature>
<dbReference type="Proteomes" id="UP001165941">
    <property type="component" value="Unassembled WGS sequence"/>
</dbReference>
<evidence type="ECO:0000259" key="1">
    <source>
        <dbReference type="Pfam" id="PF18198"/>
    </source>
</evidence>
<protein>
    <submittedName>
        <fullName evidence="3">Dynein heavy chain 2, axonemal</fullName>
    </submittedName>
</protein>
<dbReference type="InterPro" id="IPR041228">
    <property type="entry name" value="Dynein_C"/>
</dbReference>
<dbReference type="Pfam" id="PF18198">
    <property type="entry name" value="AAA_lid_11"/>
    <property type="match status" value="1"/>
</dbReference>
<dbReference type="InterPro" id="IPR041658">
    <property type="entry name" value="AAA_lid_11"/>
</dbReference>